<reference evidence="4 5" key="1">
    <citation type="submission" date="2019-05" db="EMBL/GenBank/DDBJ databases">
        <authorList>
            <person name="Zhang J.-Y."/>
            <person name="Feg X."/>
            <person name="Du Z.-J."/>
        </authorList>
    </citation>
    <scope>NUCLEOTIDE SEQUENCE [LARGE SCALE GENOMIC DNA]</scope>
    <source>
        <strain evidence="4 5">RZ26</strain>
    </source>
</reference>
<dbReference type="Pfam" id="PF01841">
    <property type="entry name" value="Transglut_core"/>
    <property type="match status" value="1"/>
</dbReference>
<comment type="caution">
    <text evidence="4">The sequence shown here is derived from an EMBL/GenBank/DDBJ whole genome shotgun (WGS) entry which is preliminary data.</text>
</comment>
<feature type="domain" description="DUF3857" evidence="3">
    <location>
        <begin position="61"/>
        <end position="215"/>
    </location>
</feature>
<feature type="signal peptide" evidence="1">
    <location>
        <begin position="1"/>
        <end position="23"/>
    </location>
</feature>
<dbReference type="RefSeq" id="WP_138657620.1">
    <property type="nucleotide sequence ID" value="NZ_VATY01000002.1"/>
</dbReference>
<keyword evidence="5" id="KW-1185">Reference proteome</keyword>
<dbReference type="Proteomes" id="UP000310314">
    <property type="component" value="Unassembled WGS sequence"/>
</dbReference>
<organism evidence="4 5">
    <name type="scientific">Maribacter algarum</name>
    <name type="common">ex Zhang et al. 2020</name>
    <dbReference type="NCBI Taxonomy" id="2578118"/>
    <lineage>
        <taxon>Bacteria</taxon>
        <taxon>Pseudomonadati</taxon>
        <taxon>Bacteroidota</taxon>
        <taxon>Flavobacteriia</taxon>
        <taxon>Flavobacteriales</taxon>
        <taxon>Flavobacteriaceae</taxon>
        <taxon>Maribacter</taxon>
    </lineage>
</organism>
<sequence>MQSKKFSPLLVCFLIAYGLYAQAPNDFRSQYPDEDVITISLEKHIEIKEVRGKLSISQNVHKQNLFLTTNTLRHTEDRISYNTFNRVAELKAHTLNQSNGKPKRYPVTDFIDKDVLMNNVFFNDQKEKKIIYSNVEENSITDLEYKLSINDPHFIPPFIFGSGIPVVNAKVSVEFPNNVKVSFKEFNLDTVNSKFEKKELNGKTIYSWTLTEIPKLNRHYDFSPLFYIPQIIVFIDSYEHRGQKIPVLNSSKDLYQWYTSLTEKINKTNQAELQNITKELTKNASSEEEKIKNIYYFIQDRINYIAFEDGLNGFIPRDAAKVFVNKYGDCKDMANILNEMLHYAGIDSHLTWIGTRTKPYSYKDVPTPVTDNHMITAVISENKDTLYLDATAKYLPFGYPSPFIQGKEALIGLSTTEHKIANVPEVAAEKNKIIVLNKLNIENEKLVGTHTTKLNGYEKLGIMHRIENKSREDLDFLYWNLKLGTKQTSFFNIDYQDMERAKDTLTISFNSETKGFIKNINGKLYVKPNIDHHMLNDLVKDESKAFAKKIDHKSNKTFHTVLQIPAGYDVDFIPKNEVFENEQFNYSITYEKLGDEIIIQKQITINTLKIDVEAMNQWNTFIKSLLKANKKTIVLQQKA</sequence>
<dbReference type="Pfam" id="PF12969">
    <property type="entry name" value="DUF3857"/>
    <property type="match status" value="1"/>
</dbReference>
<dbReference type="Gene3D" id="3.10.620.30">
    <property type="match status" value="1"/>
</dbReference>
<evidence type="ECO:0000259" key="3">
    <source>
        <dbReference type="Pfam" id="PF12969"/>
    </source>
</evidence>
<evidence type="ECO:0000313" key="5">
    <source>
        <dbReference type="Proteomes" id="UP000310314"/>
    </source>
</evidence>
<dbReference type="Gene3D" id="2.60.120.1130">
    <property type="match status" value="1"/>
</dbReference>
<feature type="chain" id="PRO_5024383478" evidence="1">
    <location>
        <begin position="24"/>
        <end position="639"/>
    </location>
</feature>
<dbReference type="InterPro" id="IPR024618">
    <property type="entry name" value="DUF3857"/>
</dbReference>
<dbReference type="InterPro" id="IPR038765">
    <property type="entry name" value="Papain-like_cys_pep_sf"/>
</dbReference>
<dbReference type="Gene3D" id="2.60.40.3140">
    <property type="match status" value="1"/>
</dbReference>
<feature type="domain" description="Transglutaminase-like" evidence="2">
    <location>
        <begin position="275"/>
        <end position="379"/>
    </location>
</feature>
<dbReference type="SUPFAM" id="SSF54001">
    <property type="entry name" value="Cysteine proteinases"/>
    <property type="match status" value="1"/>
</dbReference>
<evidence type="ECO:0000313" key="4">
    <source>
        <dbReference type="EMBL" id="TMM56636.1"/>
    </source>
</evidence>
<name>A0A5S3PPG8_9FLAO</name>
<evidence type="ECO:0000256" key="1">
    <source>
        <dbReference type="SAM" id="SignalP"/>
    </source>
</evidence>
<keyword evidence="1" id="KW-0732">Signal</keyword>
<gene>
    <name evidence="4" type="ORF">FEE95_09025</name>
</gene>
<dbReference type="EMBL" id="VATY01000002">
    <property type="protein sequence ID" value="TMM56636.1"/>
    <property type="molecule type" value="Genomic_DNA"/>
</dbReference>
<proteinExistence type="predicted"/>
<dbReference type="AlphaFoldDB" id="A0A5S3PPG8"/>
<dbReference type="InterPro" id="IPR002931">
    <property type="entry name" value="Transglutaminase-like"/>
</dbReference>
<evidence type="ECO:0000259" key="2">
    <source>
        <dbReference type="Pfam" id="PF01841"/>
    </source>
</evidence>
<accession>A0A5S3PPG8</accession>
<dbReference type="OrthoDB" id="98874at2"/>
<protein>
    <submittedName>
        <fullName evidence="4">DUF3857 domain-containing protein</fullName>
    </submittedName>
</protein>